<sequence>MKQKQKSVMVLTLGFEHVSAMDAEVILVPLLVGRSLHSASEHLTYLLAIDILTRGIAAYSESFMSILLGLRVKPPHLSSPSDQKTDYQIPLLFRLLDIRCIGGVNCKVRPLRSGFFI</sequence>
<keyword evidence="3" id="KW-1133">Transmembrane helix</keyword>
<evidence type="ECO:0000256" key="1">
    <source>
        <dbReference type="ARBA" id="ARBA00004141"/>
    </source>
</evidence>
<keyword evidence="2" id="KW-0812">Transmembrane</keyword>
<protein>
    <submittedName>
        <fullName evidence="5">Uric acid permease</fullName>
    </submittedName>
</protein>
<dbReference type="EMBL" id="CP002207">
    <property type="protein sequence ID" value="ADP33732.1"/>
    <property type="molecule type" value="Genomic_DNA"/>
</dbReference>
<dbReference type="InterPro" id="IPR006043">
    <property type="entry name" value="NCS2"/>
</dbReference>
<accession>A0ABM5M0Q6</accession>
<evidence type="ECO:0000256" key="2">
    <source>
        <dbReference type="ARBA" id="ARBA00022692"/>
    </source>
</evidence>
<name>A0ABM5M0Q6_BACA1</name>
<dbReference type="Pfam" id="PF00860">
    <property type="entry name" value="Xan_ur_permease"/>
    <property type="match status" value="1"/>
</dbReference>
<evidence type="ECO:0000256" key="4">
    <source>
        <dbReference type="ARBA" id="ARBA00023136"/>
    </source>
</evidence>
<comment type="subcellular location">
    <subcellularLocation>
        <location evidence="1">Membrane</location>
        <topology evidence="1">Multi-pass membrane protein</topology>
    </subcellularLocation>
</comment>
<dbReference type="Proteomes" id="UP000006867">
    <property type="component" value="Chromosome"/>
</dbReference>
<reference evidence="5 6" key="1">
    <citation type="journal article" date="2011" name="Front. Microbiol.">
        <title>Genomic signatures of strain selection and enhancement in Bacillus atrophaeus var. globigii, a historical biowarfare simulant.</title>
        <authorList>
            <person name="Gibbons H.S."/>
            <person name="Broomall S.M."/>
            <person name="McNew L.A."/>
            <person name="Daligault H."/>
            <person name="Chapman C."/>
            <person name="Bruce D."/>
            <person name="Karavis M."/>
            <person name="Krepps M."/>
            <person name="McGregor P.A."/>
            <person name="Hong C."/>
            <person name="Park K.H."/>
            <person name="Akmal A."/>
            <person name="Feldman A."/>
            <person name="Lin J.S."/>
            <person name="Chang W.E."/>
            <person name="Higgs B.W."/>
            <person name="Demirev P."/>
            <person name="Lindquist J."/>
            <person name="Liem A."/>
            <person name="Fochler E."/>
            <person name="Read T.D."/>
            <person name="Tapia R."/>
            <person name="Johnson S."/>
            <person name="Bishop-Lilly K.A."/>
            <person name="Detter C."/>
            <person name="Han C."/>
            <person name="Sozhamannan S."/>
            <person name="Rosenzweig C.N."/>
            <person name="Skowronski E.W."/>
        </authorList>
    </citation>
    <scope>NUCLEOTIDE SEQUENCE [LARGE SCALE GENOMIC DNA]</scope>
    <source>
        <strain evidence="5 6">1942</strain>
    </source>
</reference>
<dbReference type="RefSeq" id="WP_003327073.1">
    <property type="nucleotide sequence ID" value="NC_014639.1"/>
</dbReference>
<keyword evidence="6" id="KW-1185">Reference proteome</keyword>
<evidence type="ECO:0000313" key="5">
    <source>
        <dbReference type="EMBL" id="ADP33732.1"/>
    </source>
</evidence>
<evidence type="ECO:0000256" key="3">
    <source>
        <dbReference type="ARBA" id="ARBA00022989"/>
    </source>
</evidence>
<keyword evidence="4" id="KW-0472">Membrane</keyword>
<proteinExistence type="predicted"/>
<organism evidence="5 6">
    <name type="scientific">Bacillus atrophaeus (strain 1942)</name>
    <dbReference type="NCBI Taxonomy" id="720555"/>
    <lineage>
        <taxon>Bacteria</taxon>
        <taxon>Bacillati</taxon>
        <taxon>Bacillota</taxon>
        <taxon>Bacilli</taxon>
        <taxon>Bacillales</taxon>
        <taxon>Bacillaceae</taxon>
        <taxon>Bacillus</taxon>
    </lineage>
</organism>
<evidence type="ECO:0000313" key="6">
    <source>
        <dbReference type="Proteomes" id="UP000006867"/>
    </source>
</evidence>
<gene>
    <name evidence="5" type="ordered locus">BATR1942_14050</name>
</gene>